<accession>A0A7W2EG88</accession>
<dbReference type="AlphaFoldDB" id="A0A7W2EG88"/>
<evidence type="ECO:0000313" key="2">
    <source>
        <dbReference type="Proteomes" id="UP000566711"/>
    </source>
</evidence>
<dbReference type="Proteomes" id="UP000566711">
    <property type="component" value="Unassembled WGS sequence"/>
</dbReference>
<protein>
    <submittedName>
        <fullName evidence="1">Uncharacterized protein</fullName>
    </submittedName>
</protein>
<name>A0A7W2EG88_9BURK</name>
<sequence length="303" mass="33999">MTDGKFHWYDLLAGFPDKPDFREPIGRYLRRMQFDLEAANERPLLYCVVTRPRMRYDPSRATQWGFFSLKLTVPLLSGAHATRDSVTVELKPPFGATVKKPSVILTENFLNLNWGGVIEVLSVHDLLMQYVHDRKLASQVLHVGQTLDPEGRLAKGRLPAVQRLRQQHSEHSDTLVLVLQPEITASSPDGDPADLAGNQIPDVAAALARIRMDVLEAALICYFEGPTPAGRYGEEKERRRNRLQEVQQAWELDTLEVAVELEAGGSYRYLASEHVAVARRHLFRCKLADGCVSVAKLPQPPTA</sequence>
<gene>
    <name evidence="1" type="ORF">H3H36_08470</name>
</gene>
<reference evidence="1 2" key="1">
    <citation type="submission" date="2020-07" db="EMBL/GenBank/DDBJ databases">
        <title>Novel species isolated from subtropical streams in China.</title>
        <authorList>
            <person name="Lu H."/>
        </authorList>
    </citation>
    <scope>NUCLEOTIDE SEQUENCE [LARGE SCALE GENOMIC DNA]</scope>
    <source>
        <strain evidence="1 2">FT3S</strain>
    </source>
</reference>
<evidence type="ECO:0000313" key="1">
    <source>
        <dbReference type="EMBL" id="MBA5605392.1"/>
    </source>
</evidence>
<dbReference type="EMBL" id="JACEZS010000005">
    <property type="protein sequence ID" value="MBA5605392.1"/>
    <property type="molecule type" value="Genomic_DNA"/>
</dbReference>
<comment type="caution">
    <text evidence="1">The sequence shown here is derived from an EMBL/GenBank/DDBJ whole genome shotgun (WGS) entry which is preliminary data.</text>
</comment>
<proteinExistence type="predicted"/>
<organism evidence="1 2">
    <name type="scientific">Rugamonas fusca</name>
    <dbReference type="NCBI Taxonomy" id="2758568"/>
    <lineage>
        <taxon>Bacteria</taxon>
        <taxon>Pseudomonadati</taxon>
        <taxon>Pseudomonadota</taxon>
        <taxon>Betaproteobacteria</taxon>
        <taxon>Burkholderiales</taxon>
        <taxon>Oxalobacteraceae</taxon>
        <taxon>Telluria group</taxon>
        <taxon>Rugamonas</taxon>
    </lineage>
</organism>
<keyword evidence="2" id="KW-1185">Reference proteome</keyword>